<evidence type="ECO:0000313" key="1">
    <source>
        <dbReference type="EMBL" id="JAH01297.1"/>
    </source>
</evidence>
<protein>
    <submittedName>
        <fullName evidence="1">Uncharacterized protein</fullName>
    </submittedName>
</protein>
<dbReference type="AlphaFoldDB" id="A0A0E9PAL7"/>
<accession>A0A0E9PAL7</accession>
<proteinExistence type="predicted"/>
<reference evidence="1" key="1">
    <citation type="submission" date="2014-11" db="EMBL/GenBank/DDBJ databases">
        <authorList>
            <person name="Amaro Gonzalez C."/>
        </authorList>
    </citation>
    <scope>NUCLEOTIDE SEQUENCE</scope>
</reference>
<dbReference type="EMBL" id="GBXM01107280">
    <property type="protein sequence ID" value="JAH01297.1"/>
    <property type="molecule type" value="Transcribed_RNA"/>
</dbReference>
<name>A0A0E9PAL7_ANGAN</name>
<organism evidence="1">
    <name type="scientific">Anguilla anguilla</name>
    <name type="common">European freshwater eel</name>
    <name type="synonym">Muraena anguilla</name>
    <dbReference type="NCBI Taxonomy" id="7936"/>
    <lineage>
        <taxon>Eukaryota</taxon>
        <taxon>Metazoa</taxon>
        <taxon>Chordata</taxon>
        <taxon>Craniata</taxon>
        <taxon>Vertebrata</taxon>
        <taxon>Euteleostomi</taxon>
        <taxon>Actinopterygii</taxon>
        <taxon>Neopterygii</taxon>
        <taxon>Teleostei</taxon>
        <taxon>Anguilliformes</taxon>
        <taxon>Anguillidae</taxon>
        <taxon>Anguilla</taxon>
    </lineage>
</organism>
<reference evidence="1" key="2">
    <citation type="journal article" date="2015" name="Fish Shellfish Immunol.">
        <title>Early steps in the European eel (Anguilla anguilla)-Vibrio vulnificus interaction in the gills: Role of the RtxA13 toxin.</title>
        <authorList>
            <person name="Callol A."/>
            <person name="Pajuelo D."/>
            <person name="Ebbesson L."/>
            <person name="Teles M."/>
            <person name="MacKenzie S."/>
            <person name="Amaro C."/>
        </authorList>
    </citation>
    <scope>NUCLEOTIDE SEQUENCE</scope>
</reference>
<sequence length="20" mass="2343">MMETLLVIFSRNDKKKASCK</sequence>